<reference evidence="5" key="1">
    <citation type="journal article" date="2020" name="Stud. Mycol.">
        <title>101 Dothideomycetes genomes: a test case for predicting lifestyles and emergence of pathogens.</title>
        <authorList>
            <person name="Haridas S."/>
            <person name="Albert R."/>
            <person name="Binder M."/>
            <person name="Bloem J."/>
            <person name="Labutti K."/>
            <person name="Salamov A."/>
            <person name="Andreopoulos B."/>
            <person name="Baker S."/>
            <person name="Barry K."/>
            <person name="Bills G."/>
            <person name="Bluhm B."/>
            <person name="Cannon C."/>
            <person name="Castanera R."/>
            <person name="Culley D."/>
            <person name="Daum C."/>
            <person name="Ezra D."/>
            <person name="Gonzalez J."/>
            <person name="Henrissat B."/>
            <person name="Kuo A."/>
            <person name="Liang C."/>
            <person name="Lipzen A."/>
            <person name="Lutzoni F."/>
            <person name="Magnuson J."/>
            <person name="Mondo S."/>
            <person name="Nolan M."/>
            <person name="Ohm R."/>
            <person name="Pangilinan J."/>
            <person name="Park H.-J."/>
            <person name="Ramirez L."/>
            <person name="Alfaro M."/>
            <person name="Sun H."/>
            <person name="Tritt A."/>
            <person name="Yoshinaga Y."/>
            <person name="Zwiers L.-H."/>
            <person name="Turgeon B."/>
            <person name="Goodwin S."/>
            <person name="Spatafora J."/>
            <person name="Crous P."/>
            <person name="Grigoriev I."/>
        </authorList>
    </citation>
    <scope>NUCLEOTIDE SEQUENCE</scope>
    <source>
        <strain evidence="5">CBS 122368</strain>
    </source>
</reference>
<organism evidence="5 6">
    <name type="scientific">Trematosphaeria pertusa</name>
    <dbReference type="NCBI Taxonomy" id="390896"/>
    <lineage>
        <taxon>Eukaryota</taxon>
        <taxon>Fungi</taxon>
        <taxon>Dikarya</taxon>
        <taxon>Ascomycota</taxon>
        <taxon>Pezizomycotina</taxon>
        <taxon>Dothideomycetes</taxon>
        <taxon>Pleosporomycetidae</taxon>
        <taxon>Pleosporales</taxon>
        <taxon>Massarineae</taxon>
        <taxon>Trematosphaeriaceae</taxon>
        <taxon>Trematosphaeria</taxon>
    </lineage>
</organism>
<dbReference type="OrthoDB" id="2309723at2759"/>
<feature type="binding site" evidence="2">
    <location>
        <begin position="145"/>
        <end position="146"/>
    </location>
    <ligand>
        <name>glutathione</name>
        <dbReference type="ChEBI" id="CHEBI:57925"/>
    </ligand>
</feature>
<sequence length="341" mass="39939">MDKAPSITDWVKPGDKSGEFKRQTSVFRNWIENKPGAEFPPEKDRYHLYVSYACPWAHRTLIVRRLKGLEGIVGVTSVHWHMGERGWRFTTPDENVPGEDVTPDPLHEGYTHLRDIYFEQNPQYEGRFTVPTLYDKKQKKIVNNESSEIIRMFYYAFDDLLDEEHKGLDLFPEELRKDIEEMNEWVYNDVNNGVYKSGFATTEEAYTRAVTQLFASLDRLESHLSTSSTPYLLSAPHLTEADIRLYTTIVRFDPVYVQHFKCNIRDIRSGYPYLHRWLRHLYWDFPAFKQTTQFEHIKKHYTKSHAQINRFAITPVGPVPDVLGKEEEVLAVRFAAAVGKK</sequence>
<dbReference type="PIRSF" id="PIRSF015753">
    <property type="entry name" value="GST"/>
    <property type="match status" value="1"/>
</dbReference>
<dbReference type="InterPro" id="IPR036249">
    <property type="entry name" value="Thioredoxin-like_sf"/>
</dbReference>
<gene>
    <name evidence="5" type="ORF">BU26DRAFT_535566</name>
</gene>
<dbReference type="Pfam" id="PF13409">
    <property type="entry name" value="GST_N_2"/>
    <property type="match status" value="1"/>
</dbReference>
<evidence type="ECO:0000256" key="2">
    <source>
        <dbReference type="PIRSR" id="PIRSR015753-2"/>
    </source>
</evidence>
<dbReference type="Pfam" id="PF13410">
    <property type="entry name" value="GST_C_2"/>
    <property type="match status" value="1"/>
</dbReference>
<feature type="site" description="Lowers pKa of active site Cys" evidence="3">
    <location>
        <position position="256"/>
    </location>
</feature>
<dbReference type="CDD" id="cd03190">
    <property type="entry name" value="GST_C_Omega_like"/>
    <property type="match status" value="1"/>
</dbReference>
<dbReference type="InterPro" id="IPR004045">
    <property type="entry name" value="Glutathione_S-Trfase_N"/>
</dbReference>
<feature type="active site" description="Nucleophile" evidence="1">
    <location>
        <position position="54"/>
    </location>
</feature>
<dbReference type="Gene3D" id="3.40.30.10">
    <property type="entry name" value="Glutaredoxin"/>
    <property type="match status" value="1"/>
</dbReference>
<evidence type="ECO:0000313" key="6">
    <source>
        <dbReference type="Proteomes" id="UP000800094"/>
    </source>
</evidence>
<evidence type="ECO:0000259" key="4">
    <source>
        <dbReference type="Pfam" id="PF13409"/>
    </source>
</evidence>
<dbReference type="EMBL" id="ML987214">
    <property type="protein sequence ID" value="KAF2241039.1"/>
    <property type="molecule type" value="Genomic_DNA"/>
</dbReference>
<dbReference type="SUPFAM" id="SSF52833">
    <property type="entry name" value="Thioredoxin-like"/>
    <property type="match status" value="1"/>
</dbReference>
<dbReference type="AlphaFoldDB" id="A0A6A6HT18"/>
<dbReference type="Gene3D" id="1.20.1050.10">
    <property type="match status" value="1"/>
</dbReference>
<dbReference type="InterPro" id="IPR040079">
    <property type="entry name" value="Glutathione_S-Trfase"/>
</dbReference>
<evidence type="ECO:0000313" key="5">
    <source>
        <dbReference type="EMBL" id="KAF2241039.1"/>
    </source>
</evidence>
<dbReference type="GeneID" id="54584623"/>
<dbReference type="InterPro" id="IPR036282">
    <property type="entry name" value="Glutathione-S-Trfase_C_sf"/>
</dbReference>
<dbReference type="Proteomes" id="UP000800094">
    <property type="component" value="Unassembled WGS sequence"/>
</dbReference>
<name>A0A6A6HT18_9PLEO</name>
<dbReference type="InterPro" id="IPR047047">
    <property type="entry name" value="GST_Omega-like_C"/>
</dbReference>
<dbReference type="SFLD" id="SFLDG01148">
    <property type="entry name" value="Xi_(cytGST)"/>
    <property type="match status" value="1"/>
</dbReference>
<proteinExistence type="predicted"/>
<dbReference type="RefSeq" id="XP_033676043.1">
    <property type="nucleotide sequence ID" value="XM_033831293.1"/>
</dbReference>
<accession>A0A6A6HT18</accession>
<feature type="domain" description="GST N-terminal" evidence="4">
    <location>
        <begin position="53"/>
        <end position="153"/>
    </location>
</feature>
<dbReference type="SFLD" id="SFLDS00019">
    <property type="entry name" value="Glutathione_Transferase_(cytos"/>
    <property type="match status" value="1"/>
</dbReference>
<keyword evidence="6" id="KW-1185">Reference proteome</keyword>
<dbReference type="InterPro" id="IPR016639">
    <property type="entry name" value="GST_Omega/GSH"/>
</dbReference>
<dbReference type="GO" id="GO:0004364">
    <property type="term" value="F:glutathione transferase activity"/>
    <property type="evidence" value="ECO:0007669"/>
    <property type="project" value="InterPro"/>
</dbReference>
<dbReference type="PANTHER" id="PTHR32419">
    <property type="entry name" value="GLUTATHIONYL-HYDROQUINONE REDUCTASE"/>
    <property type="match status" value="1"/>
</dbReference>
<dbReference type="FunFam" id="3.40.30.10:FF:000162">
    <property type="entry name" value="Glutathione S-transferase Gst3"/>
    <property type="match status" value="1"/>
</dbReference>
<feature type="site" description="Lowers pKa of active site Cys" evidence="3">
    <location>
        <position position="301"/>
    </location>
</feature>
<dbReference type="SFLD" id="SFLDG01206">
    <property type="entry name" value="Xi.1"/>
    <property type="match status" value="1"/>
</dbReference>
<dbReference type="GO" id="GO:0005737">
    <property type="term" value="C:cytoplasm"/>
    <property type="evidence" value="ECO:0007669"/>
    <property type="project" value="TreeGrafter"/>
</dbReference>
<dbReference type="SUPFAM" id="SSF47616">
    <property type="entry name" value="GST C-terminal domain-like"/>
    <property type="match status" value="1"/>
</dbReference>
<feature type="binding site" evidence="2">
    <location>
        <position position="87"/>
    </location>
    <ligand>
        <name>glutathione</name>
        <dbReference type="ChEBI" id="CHEBI:57925"/>
    </ligand>
</feature>
<evidence type="ECO:0000256" key="1">
    <source>
        <dbReference type="PIRSR" id="PIRSR015753-1"/>
    </source>
</evidence>
<keyword evidence="5" id="KW-0808">Transferase</keyword>
<protein>
    <submittedName>
        <fullName evidence="5">Glutathione S-transferase Gst3</fullName>
    </submittedName>
</protein>
<feature type="active site" description="Proton donor/acceptor" evidence="1">
    <location>
        <position position="195"/>
    </location>
</feature>
<feature type="binding site" evidence="2">
    <location>
        <begin position="127"/>
        <end position="130"/>
    </location>
    <ligand>
        <name>glutathione</name>
        <dbReference type="ChEBI" id="CHEBI:57925"/>
    </ligand>
</feature>
<evidence type="ECO:0000256" key="3">
    <source>
        <dbReference type="PIRSR" id="PIRSR015753-3"/>
    </source>
</evidence>
<dbReference type="PANTHER" id="PTHR32419:SF6">
    <property type="entry name" value="GLUTATHIONE S-TRANSFERASE OMEGA-LIKE 1-RELATED"/>
    <property type="match status" value="1"/>
</dbReference>